<dbReference type="Proteomes" id="UP000004465">
    <property type="component" value="Unassembled WGS sequence"/>
</dbReference>
<dbReference type="SUPFAM" id="SSF52540">
    <property type="entry name" value="P-loop containing nucleoside triphosphate hydrolases"/>
    <property type="match status" value="1"/>
</dbReference>
<dbReference type="STRING" id="883111.HMPREF9706_01416"/>
<dbReference type="GO" id="GO:0005524">
    <property type="term" value="F:ATP binding"/>
    <property type="evidence" value="ECO:0007669"/>
    <property type="project" value="UniProtKB-KW"/>
</dbReference>
<comment type="caution">
    <text evidence="8">The sequence shown here is derived from an EMBL/GenBank/DDBJ whole genome shotgun (WGS) entry which is preliminary data.</text>
</comment>
<dbReference type="RefSeq" id="WP_006908726.1">
    <property type="nucleotide sequence ID" value="NZ_JH932292.1"/>
</dbReference>
<evidence type="ECO:0000313" key="9">
    <source>
        <dbReference type="Proteomes" id="UP000004465"/>
    </source>
</evidence>
<evidence type="ECO:0000313" key="8">
    <source>
        <dbReference type="EMBL" id="EKB53980.1"/>
    </source>
</evidence>
<keyword evidence="9" id="KW-1185">Reference proteome</keyword>
<protein>
    <recommendedName>
        <fullName evidence="7">ABC transporter domain-containing protein</fullName>
    </recommendedName>
</protein>
<gene>
    <name evidence="8" type="ORF">HMPREF9706_01416</name>
</gene>
<feature type="domain" description="ABC transporter" evidence="7">
    <location>
        <begin position="2"/>
        <end position="240"/>
    </location>
</feature>
<dbReference type="PANTHER" id="PTHR43166:SF35">
    <property type="entry name" value="L-CYSTINE IMPORT ATP-BINDING PROTEIN TCYN"/>
    <property type="match status" value="1"/>
</dbReference>
<evidence type="ECO:0000256" key="5">
    <source>
        <dbReference type="ARBA" id="ARBA00022840"/>
    </source>
</evidence>
<dbReference type="InterPro" id="IPR017871">
    <property type="entry name" value="ABC_transporter-like_CS"/>
</dbReference>
<dbReference type="SMART" id="SM00382">
    <property type="entry name" value="AAA"/>
    <property type="match status" value="1"/>
</dbReference>
<dbReference type="PATRIC" id="fig|883111.3.peg.1430"/>
<evidence type="ECO:0000256" key="1">
    <source>
        <dbReference type="ARBA" id="ARBA00004202"/>
    </source>
</evidence>
<dbReference type="Gene3D" id="3.40.50.300">
    <property type="entry name" value="P-loop containing nucleotide triphosphate hydrolases"/>
    <property type="match status" value="1"/>
</dbReference>
<keyword evidence="5" id="KW-0067">ATP-binding</keyword>
<dbReference type="InterPro" id="IPR030679">
    <property type="entry name" value="ABC_ATPase_HisP-typ"/>
</dbReference>
<evidence type="ECO:0000256" key="2">
    <source>
        <dbReference type="ARBA" id="ARBA00022448"/>
    </source>
</evidence>
<dbReference type="GO" id="GO:0005886">
    <property type="term" value="C:plasma membrane"/>
    <property type="evidence" value="ECO:0007669"/>
    <property type="project" value="UniProtKB-SubCell"/>
</dbReference>
<name>K1LBJ1_9LACT</name>
<dbReference type="InterPro" id="IPR050086">
    <property type="entry name" value="MetN_ABC_transporter-like"/>
</dbReference>
<accession>K1LBJ1</accession>
<dbReference type="PROSITE" id="PS00211">
    <property type="entry name" value="ABC_TRANSPORTER_1"/>
    <property type="match status" value="1"/>
</dbReference>
<dbReference type="Pfam" id="PF00005">
    <property type="entry name" value="ABC_tran"/>
    <property type="match status" value="1"/>
</dbReference>
<dbReference type="InterPro" id="IPR003593">
    <property type="entry name" value="AAA+_ATPase"/>
</dbReference>
<dbReference type="PANTHER" id="PTHR43166">
    <property type="entry name" value="AMINO ACID IMPORT ATP-BINDING PROTEIN"/>
    <property type="match status" value="1"/>
</dbReference>
<dbReference type="HOGENOM" id="CLU_000604_1_22_9"/>
<evidence type="ECO:0000259" key="7">
    <source>
        <dbReference type="PROSITE" id="PS50893"/>
    </source>
</evidence>
<keyword evidence="4" id="KW-0547">Nucleotide-binding</keyword>
<dbReference type="GO" id="GO:0015424">
    <property type="term" value="F:ABC-type amino acid transporter activity"/>
    <property type="evidence" value="ECO:0007669"/>
    <property type="project" value="InterPro"/>
</dbReference>
<evidence type="ECO:0000256" key="4">
    <source>
        <dbReference type="ARBA" id="ARBA00022741"/>
    </source>
</evidence>
<reference evidence="8 9" key="1">
    <citation type="submission" date="2012-07" db="EMBL/GenBank/DDBJ databases">
        <title>The Genome Sequence of Facklamia hominis CCUG 36813.</title>
        <authorList>
            <consortium name="The Broad Institute Genome Sequencing Platform"/>
            <person name="Earl A."/>
            <person name="Ward D."/>
            <person name="Feldgarden M."/>
            <person name="Gevers D."/>
            <person name="Huys G."/>
            <person name="Walker B."/>
            <person name="Young S.K."/>
            <person name="Zeng Q."/>
            <person name="Gargeya S."/>
            <person name="Fitzgerald M."/>
            <person name="Haas B."/>
            <person name="Abouelleil A."/>
            <person name="Alvarado L."/>
            <person name="Arachchi H.M."/>
            <person name="Berlin A.M."/>
            <person name="Chapman S.B."/>
            <person name="Goldberg J."/>
            <person name="Griggs A."/>
            <person name="Gujja S."/>
            <person name="Hansen M."/>
            <person name="Howarth C."/>
            <person name="Imamovic A."/>
            <person name="Larimer J."/>
            <person name="McCowen C."/>
            <person name="Montmayeur A."/>
            <person name="Murphy C."/>
            <person name="Neiman D."/>
            <person name="Pearson M."/>
            <person name="Priest M."/>
            <person name="Roberts A."/>
            <person name="Saif S."/>
            <person name="Shea T."/>
            <person name="Sisk P."/>
            <person name="Sykes S."/>
            <person name="Wortman J."/>
            <person name="Nusbaum C."/>
            <person name="Birren B."/>
        </authorList>
    </citation>
    <scope>NUCLEOTIDE SEQUENCE [LARGE SCALE GENOMIC DNA]</scope>
    <source>
        <strain evidence="8 9">CCUG 36813</strain>
    </source>
</reference>
<proteinExistence type="predicted"/>
<keyword evidence="6" id="KW-0472">Membrane</keyword>
<keyword evidence="3" id="KW-1003">Cell membrane</keyword>
<keyword evidence="2" id="KW-0813">Transport</keyword>
<dbReference type="OrthoDB" id="1679618at2"/>
<dbReference type="EMBL" id="AGZD01000009">
    <property type="protein sequence ID" value="EKB53980.1"/>
    <property type="molecule type" value="Genomic_DNA"/>
</dbReference>
<comment type="subcellular location">
    <subcellularLocation>
        <location evidence="1">Cell membrane</location>
        <topology evidence="1">Peripheral membrane protein</topology>
    </subcellularLocation>
</comment>
<organism evidence="8 9">
    <name type="scientific">Facklamia hominis CCUG 36813</name>
    <dbReference type="NCBI Taxonomy" id="883111"/>
    <lineage>
        <taxon>Bacteria</taxon>
        <taxon>Bacillati</taxon>
        <taxon>Bacillota</taxon>
        <taxon>Bacilli</taxon>
        <taxon>Lactobacillales</taxon>
        <taxon>Aerococcaceae</taxon>
        <taxon>Facklamia</taxon>
    </lineage>
</organism>
<evidence type="ECO:0000256" key="6">
    <source>
        <dbReference type="ARBA" id="ARBA00023136"/>
    </source>
</evidence>
<sequence>MIKVENLTKRFGNNTILDNISFEVKSGEIIGIIGSSGSGKSTLLRCLNLLEKPQSGLLTIDGETFDLANLNSKETLRLRKKMSMVFQNFNLFNKKNTLQNVTEGLLTVQKLSKEEANQKALHYLTQVGMANYLNHYPVHLSGGQKQRVAIARALALTPEIILFDEPTSALDPELVNEVLKIIKAISESHEFTVFLVSHEMNFIKSISDRVMFINEGKILDFDHPDVIFNHSKHQRIRDFLAKMENFNE</sequence>
<dbReference type="AlphaFoldDB" id="K1LBJ1"/>
<dbReference type="GO" id="GO:0016887">
    <property type="term" value="F:ATP hydrolysis activity"/>
    <property type="evidence" value="ECO:0007669"/>
    <property type="project" value="InterPro"/>
</dbReference>
<dbReference type="InterPro" id="IPR003439">
    <property type="entry name" value="ABC_transporter-like_ATP-bd"/>
</dbReference>
<evidence type="ECO:0000256" key="3">
    <source>
        <dbReference type="ARBA" id="ARBA00022475"/>
    </source>
</evidence>
<dbReference type="InterPro" id="IPR027417">
    <property type="entry name" value="P-loop_NTPase"/>
</dbReference>
<dbReference type="PIRSF" id="PIRSF039085">
    <property type="entry name" value="ABC_ATPase_HisP"/>
    <property type="match status" value="1"/>
</dbReference>
<dbReference type="PROSITE" id="PS50893">
    <property type="entry name" value="ABC_TRANSPORTER_2"/>
    <property type="match status" value="1"/>
</dbReference>